<gene>
    <name evidence="1" type="primary">Contig7442.g7957</name>
    <name evidence="1" type="ORF">STYLEM_6640</name>
</gene>
<reference evidence="1 2" key="1">
    <citation type="submission" date="2014-06" db="EMBL/GenBank/DDBJ databases">
        <authorList>
            <person name="Swart Estienne"/>
        </authorList>
    </citation>
    <scope>NUCLEOTIDE SEQUENCE [LARGE SCALE GENOMIC DNA]</scope>
    <source>
        <strain evidence="1 2">130c</strain>
    </source>
</reference>
<dbReference type="InParanoid" id="A0A078A717"/>
<accession>A0A078A717</accession>
<sequence>MDSFTFSFISFINQRQRADALGQPQREISQWFRLNSGIFKKWAFSIIYMGLFNDQEFIRSC</sequence>
<keyword evidence="2" id="KW-1185">Reference proteome</keyword>
<name>A0A078A717_STYLE</name>
<protein>
    <submittedName>
        <fullName evidence="1">Uncharacterized protein</fullName>
    </submittedName>
</protein>
<proteinExistence type="predicted"/>
<organism evidence="1 2">
    <name type="scientific">Stylonychia lemnae</name>
    <name type="common">Ciliate</name>
    <dbReference type="NCBI Taxonomy" id="5949"/>
    <lineage>
        <taxon>Eukaryota</taxon>
        <taxon>Sar</taxon>
        <taxon>Alveolata</taxon>
        <taxon>Ciliophora</taxon>
        <taxon>Intramacronucleata</taxon>
        <taxon>Spirotrichea</taxon>
        <taxon>Stichotrichia</taxon>
        <taxon>Sporadotrichida</taxon>
        <taxon>Oxytrichidae</taxon>
        <taxon>Stylonychinae</taxon>
        <taxon>Stylonychia</taxon>
    </lineage>
</organism>
<dbReference type="Proteomes" id="UP000039865">
    <property type="component" value="Unassembled WGS sequence"/>
</dbReference>
<evidence type="ECO:0000313" key="1">
    <source>
        <dbReference type="EMBL" id="CDW77676.1"/>
    </source>
</evidence>
<evidence type="ECO:0000313" key="2">
    <source>
        <dbReference type="Proteomes" id="UP000039865"/>
    </source>
</evidence>
<dbReference type="AlphaFoldDB" id="A0A078A717"/>
<dbReference type="EMBL" id="CCKQ01006366">
    <property type="protein sequence ID" value="CDW77676.1"/>
    <property type="molecule type" value="Genomic_DNA"/>
</dbReference>